<gene>
    <name evidence="6" type="ORF">OEA41_010586</name>
</gene>
<dbReference type="PANTHER" id="PTHR10996:SF281">
    <property type="entry name" value="D-ISOMER SPECIFIC 2-HYDROXYACID DEHYDROGENASE NAD-BINDING DOMAIN-CONTAINING PROTEIN-RELATED"/>
    <property type="match status" value="1"/>
</dbReference>
<dbReference type="InterPro" id="IPR050223">
    <property type="entry name" value="D-isomer_2-hydroxyacid_DH"/>
</dbReference>
<evidence type="ECO:0000313" key="7">
    <source>
        <dbReference type="Proteomes" id="UP001276659"/>
    </source>
</evidence>
<dbReference type="GO" id="GO:0005829">
    <property type="term" value="C:cytosol"/>
    <property type="evidence" value="ECO:0007669"/>
    <property type="project" value="TreeGrafter"/>
</dbReference>
<sequence>MAPIGLLPDTNGNLNHINNGTRPKILHLGDDIQYHLDIHSRLLSQFHIIRPNPTNLTRSEFIRHLKDQTWGDFSAIMRPFWNTGNEMRPWDRQLIELLPQSMKVMASAGAGYDWVDVNALAEYGILYCNGAGASTESVADMALWYIISVFRNMTWSSLAARSNSTSQWKKAHLQIALKSDNPRGHTLGIIGLGNIGFAIAKKARAAFDMDIIYYDKLRKSEDQETQVGAEFYDNLDDMLEQSDCVLIATPAGDPIITARTLALLPRGARVINIARGSLVDEEALADALESGHISAAGLDVHANEPDGNVNPRLSKMQNVTLTSHTGGSSLETVAEFERLAMENVERVLNGEKALTAVNTHLTQQHTNGEASRHANGDGANGERRNGRYSDWPPTYGSS</sequence>
<feature type="compositionally biased region" description="Basic and acidic residues" evidence="3">
    <location>
        <begin position="370"/>
        <end position="387"/>
    </location>
</feature>
<dbReference type="InterPro" id="IPR006140">
    <property type="entry name" value="D-isomer_DH_NAD-bd"/>
</dbReference>
<keyword evidence="1 2" id="KW-0560">Oxidoreductase</keyword>
<comment type="similarity">
    <text evidence="2">Belongs to the D-isomer specific 2-hydroxyacid dehydrogenase family.</text>
</comment>
<dbReference type="Pfam" id="PF02826">
    <property type="entry name" value="2-Hacid_dh_C"/>
    <property type="match status" value="1"/>
</dbReference>
<evidence type="ECO:0000256" key="1">
    <source>
        <dbReference type="ARBA" id="ARBA00023002"/>
    </source>
</evidence>
<reference evidence="6" key="1">
    <citation type="submission" date="2022-11" db="EMBL/GenBank/DDBJ databases">
        <title>Chromosomal genome sequence assembly and mating type (MAT) locus characterization of the leprose asexual lichenized fungus Lepraria neglecta (Nyl.) Erichsen.</title>
        <authorList>
            <person name="Allen J.L."/>
            <person name="Pfeffer B."/>
        </authorList>
    </citation>
    <scope>NUCLEOTIDE SEQUENCE</scope>
    <source>
        <strain evidence="6">Allen 5258</strain>
    </source>
</reference>
<dbReference type="Pfam" id="PF00389">
    <property type="entry name" value="2-Hacid_dh"/>
    <property type="match status" value="1"/>
</dbReference>
<dbReference type="PROSITE" id="PS00065">
    <property type="entry name" value="D_2_HYDROXYACID_DH_1"/>
    <property type="match status" value="1"/>
</dbReference>
<feature type="region of interest" description="Disordered" evidence="3">
    <location>
        <begin position="362"/>
        <end position="398"/>
    </location>
</feature>
<dbReference type="InterPro" id="IPR036291">
    <property type="entry name" value="NAD(P)-bd_dom_sf"/>
</dbReference>
<dbReference type="CDD" id="cd12168">
    <property type="entry name" value="Mand_dh_like"/>
    <property type="match status" value="1"/>
</dbReference>
<dbReference type="InterPro" id="IPR029752">
    <property type="entry name" value="D-isomer_DH_CS1"/>
</dbReference>
<comment type="caution">
    <text evidence="6">The sequence shown here is derived from an EMBL/GenBank/DDBJ whole genome shotgun (WGS) entry which is preliminary data.</text>
</comment>
<dbReference type="PANTHER" id="PTHR10996">
    <property type="entry name" value="2-HYDROXYACID DEHYDROGENASE-RELATED"/>
    <property type="match status" value="1"/>
</dbReference>
<dbReference type="FunFam" id="3.40.50.720:FF:000526">
    <property type="entry name" value="D-mandelate dehydrogenase, putative"/>
    <property type="match status" value="1"/>
</dbReference>
<dbReference type="EMBL" id="JASNWA010000011">
    <property type="protein sequence ID" value="KAK3167459.1"/>
    <property type="molecule type" value="Genomic_DNA"/>
</dbReference>
<dbReference type="AlphaFoldDB" id="A0AAD9YWN9"/>
<dbReference type="SUPFAM" id="SSF52283">
    <property type="entry name" value="Formate/glycerate dehydrogenase catalytic domain-like"/>
    <property type="match status" value="1"/>
</dbReference>
<dbReference type="PROSITE" id="PS00671">
    <property type="entry name" value="D_2_HYDROXYACID_DH_3"/>
    <property type="match status" value="1"/>
</dbReference>
<accession>A0AAD9YWN9</accession>
<dbReference type="GO" id="GO:0051287">
    <property type="term" value="F:NAD binding"/>
    <property type="evidence" value="ECO:0007669"/>
    <property type="project" value="InterPro"/>
</dbReference>
<keyword evidence="7" id="KW-1185">Reference proteome</keyword>
<protein>
    <submittedName>
        <fullName evidence="6">Uncharacterized protein</fullName>
    </submittedName>
</protein>
<feature type="domain" description="D-isomer specific 2-hydroxyacid dehydrogenase catalytic" evidence="4">
    <location>
        <begin position="87"/>
        <end position="358"/>
    </location>
</feature>
<dbReference type="InterPro" id="IPR029753">
    <property type="entry name" value="D-isomer_DH_CS"/>
</dbReference>
<organism evidence="6 7">
    <name type="scientific">Lepraria neglecta</name>
    <dbReference type="NCBI Taxonomy" id="209136"/>
    <lineage>
        <taxon>Eukaryota</taxon>
        <taxon>Fungi</taxon>
        <taxon>Dikarya</taxon>
        <taxon>Ascomycota</taxon>
        <taxon>Pezizomycotina</taxon>
        <taxon>Lecanoromycetes</taxon>
        <taxon>OSLEUM clade</taxon>
        <taxon>Lecanoromycetidae</taxon>
        <taxon>Lecanorales</taxon>
        <taxon>Lecanorineae</taxon>
        <taxon>Stereocaulaceae</taxon>
        <taxon>Lepraria</taxon>
    </lineage>
</organism>
<name>A0AAD9YWN9_9LECA</name>
<dbReference type="Proteomes" id="UP001276659">
    <property type="component" value="Unassembled WGS sequence"/>
</dbReference>
<dbReference type="SUPFAM" id="SSF51735">
    <property type="entry name" value="NAD(P)-binding Rossmann-fold domains"/>
    <property type="match status" value="1"/>
</dbReference>
<proteinExistence type="inferred from homology"/>
<feature type="domain" description="D-isomer specific 2-hydroxyacid dehydrogenase NAD-binding" evidence="5">
    <location>
        <begin position="144"/>
        <end position="326"/>
    </location>
</feature>
<evidence type="ECO:0000313" key="6">
    <source>
        <dbReference type="EMBL" id="KAK3167459.1"/>
    </source>
</evidence>
<dbReference type="GO" id="GO:0030267">
    <property type="term" value="F:glyoxylate reductase (NADPH) activity"/>
    <property type="evidence" value="ECO:0007669"/>
    <property type="project" value="TreeGrafter"/>
</dbReference>
<evidence type="ECO:0000256" key="3">
    <source>
        <dbReference type="SAM" id="MobiDB-lite"/>
    </source>
</evidence>
<dbReference type="Gene3D" id="3.40.50.720">
    <property type="entry name" value="NAD(P)-binding Rossmann-like Domain"/>
    <property type="match status" value="2"/>
</dbReference>
<dbReference type="GO" id="GO:0016618">
    <property type="term" value="F:hydroxypyruvate reductase [NAD(P)H] activity"/>
    <property type="evidence" value="ECO:0007669"/>
    <property type="project" value="TreeGrafter"/>
</dbReference>
<dbReference type="InterPro" id="IPR006139">
    <property type="entry name" value="D-isomer_2_OHA_DH_cat_dom"/>
</dbReference>
<evidence type="ECO:0000259" key="5">
    <source>
        <dbReference type="Pfam" id="PF02826"/>
    </source>
</evidence>
<evidence type="ECO:0000256" key="2">
    <source>
        <dbReference type="RuleBase" id="RU003719"/>
    </source>
</evidence>
<evidence type="ECO:0000259" key="4">
    <source>
        <dbReference type="Pfam" id="PF00389"/>
    </source>
</evidence>